<name>A0A6P2R3C4_9BURK</name>
<protein>
    <recommendedName>
        <fullName evidence="5">DUF1090 domain-containing protein</fullName>
    </recommendedName>
</protein>
<dbReference type="AlphaFoldDB" id="A0A6P2R3C4"/>
<dbReference type="Pfam" id="PF06476">
    <property type="entry name" value="DUF1090"/>
    <property type="match status" value="1"/>
</dbReference>
<organism evidence="3 4">
    <name type="scientific">Burkholderia aenigmatica</name>
    <dbReference type="NCBI Taxonomy" id="2015348"/>
    <lineage>
        <taxon>Bacteria</taxon>
        <taxon>Pseudomonadati</taxon>
        <taxon>Pseudomonadota</taxon>
        <taxon>Betaproteobacteria</taxon>
        <taxon>Burkholderiales</taxon>
        <taxon>Burkholderiaceae</taxon>
        <taxon>Burkholderia</taxon>
        <taxon>Burkholderia cepacia complex</taxon>
    </lineage>
</organism>
<sequence>MKRTLIAAALPLMLLVHSSAFAATQDCATRIRARQTQIDYAKRYGNTQQAMNQQIALERVRANCTDTGQLARVERKVDDRQRDVRNAQDARHQAETDLHAADARGDARKAAKAQRKLANKQHDLDKAVRDLHEAQAARDALRR</sequence>
<feature type="compositionally biased region" description="Basic residues" evidence="1">
    <location>
        <begin position="110"/>
        <end position="119"/>
    </location>
</feature>
<dbReference type="Proteomes" id="UP000494261">
    <property type="component" value="Unassembled WGS sequence"/>
</dbReference>
<evidence type="ECO:0000256" key="2">
    <source>
        <dbReference type="SAM" id="SignalP"/>
    </source>
</evidence>
<dbReference type="EMBL" id="CABVQC010000054">
    <property type="protein sequence ID" value="VWC27377.1"/>
    <property type="molecule type" value="Genomic_DNA"/>
</dbReference>
<evidence type="ECO:0008006" key="5">
    <source>
        <dbReference type="Google" id="ProtNLM"/>
    </source>
</evidence>
<accession>A0A6P2R3C4</accession>
<evidence type="ECO:0000313" key="3">
    <source>
        <dbReference type="EMBL" id="VWC27377.1"/>
    </source>
</evidence>
<evidence type="ECO:0000313" key="4">
    <source>
        <dbReference type="Proteomes" id="UP000494261"/>
    </source>
</evidence>
<feature type="chain" id="PRO_5026742534" description="DUF1090 domain-containing protein" evidence="2">
    <location>
        <begin position="23"/>
        <end position="143"/>
    </location>
</feature>
<reference evidence="3 4" key="1">
    <citation type="submission" date="2019-09" db="EMBL/GenBank/DDBJ databases">
        <authorList>
            <person name="Depoorter E."/>
        </authorList>
    </citation>
    <scope>NUCLEOTIDE SEQUENCE [LARGE SCALE GENOMIC DNA]</scope>
    <source>
        <strain evidence="3">LMG 13014</strain>
    </source>
</reference>
<gene>
    <name evidence="3" type="ORF">BLA13014_06062</name>
</gene>
<dbReference type="RefSeq" id="WP_175025212.1">
    <property type="nucleotide sequence ID" value="NZ_CABVQC010000054.1"/>
</dbReference>
<feature type="region of interest" description="Disordered" evidence="1">
    <location>
        <begin position="76"/>
        <end position="127"/>
    </location>
</feature>
<feature type="compositionally biased region" description="Basic and acidic residues" evidence="1">
    <location>
        <begin position="76"/>
        <end position="109"/>
    </location>
</feature>
<feature type="signal peptide" evidence="2">
    <location>
        <begin position="1"/>
        <end position="22"/>
    </location>
</feature>
<keyword evidence="2" id="KW-0732">Signal</keyword>
<evidence type="ECO:0000256" key="1">
    <source>
        <dbReference type="SAM" id="MobiDB-lite"/>
    </source>
</evidence>
<dbReference type="InterPro" id="IPR009468">
    <property type="entry name" value="DUF1090"/>
</dbReference>
<proteinExistence type="predicted"/>